<dbReference type="Proteomes" id="UP000887563">
    <property type="component" value="Unplaced"/>
</dbReference>
<reference evidence="2" key="1">
    <citation type="submission" date="2022-11" db="UniProtKB">
        <authorList>
            <consortium name="WormBaseParasite"/>
        </authorList>
    </citation>
    <scope>IDENTIFICATION</scope>
</reference>
<accession>A0A914MYW7</accession>
<dbReference type="WBParaSite" id="Minc3s02926g32089">
    <property type="protein sequence ID" value="Minc3s02926g32089"/>
    <property type="gene ID" value="Minc3s02926g32089"/>
</dbReference>
<evidence type="ECO:0000313" key="2">
    <source>
        <dbReference type="WBParaSite" id="Minc3s02926g32089"/>
    </source>
</evidence>
<keyword evidence="1" id="KW-1185">Reference proteome</keyword>
<evidence type="ECO:0000313" key="1">
    <source>
        <dbReference type="Proteomes" id="UP000887563"/>
    </source>
</evidence>
<proteinExistence type="predicted"/>
<sequence length="61" mass="6805">MLAPLGCFLVGRICLDVPILISNMGLANSRLFGFGLLAEYTVHFKVFRFKSSKLRSTLDNI</sequence>
<organism evidence="1 2">
    <name type="scientific">Meloidogyne incognita</name>
    <name type="common">Southern root-knot nematode worm</name>
    <name type="synonym">Oxyuris incognita</name>
    <dbReference type="NCBI Taxonomy" id="6306"/>
    <lineage>
        <taxon>Eukaryota</taxon>
        <taxon>Metazoa</taxon>
        <taxon>Ecdysozoa</taxon>
        <taxon>Nematoda</taxon>
        <taxon>Chromadorea</taxon>
        <taxon>Rhabditida</taxon>
        <taxon>Tylenchina</taxon>
        <taxon>Tylenchomorpha</taxon>
        <taxon>Tylenchoidea</taxon>
        <taxon>Meloidogynidae</taxon>
        <taxon>Meloidogyninae</taxon>
        <taxon>Meloidogyne</taxon>
        <taxon>Meloidogyne incognita group</taxon>
    </lineage>
</organism>
<dbReference type="AlphaFoldDB" id="A0A914MYW7"/>
<protein>
    <submittedName>
        <fullName evidence="2">Uncharacterized protein</fullName>
    </submittedName>
</protein>
<name>A0A914MYW7_MELIC</name>